<dbReference type="InterPro" id="IPR004167">
    <property type="entry name" value="PSBD"/>
</dbReference>
<dbReference type="InterPro" id="IPR011053">
    <property type="entry name" value="Single_hybrid_motif"/>
</dbReference>
<dbReference type="InterPro" id="IPR001078">
    <property type="entry name" value="2-oxoacid_DH_actylTfrase"/>
</dbReference>
<dbReference type="InterPro" id="IPR036625">
    <property type="entry name" value="E3-bd_dom_sf"/>
</dbReference>
<comment type="subunit">
    <text evidence="3">Forms a 24-polypeptide structural core with octahedral symmetry.</text>
</comment>
<feature type="compositionally biased region" description="Pro residues" evidence="10">
    <location>
        <begin position="91"/>
        <end position="104"/>
    </location>
</feature>
<dbReference type="GO" id="GO:0004742">
    <property type="term" value="F:dihydrolipoyllysine-residue acetyltransferase activity"/>
    <property type="evidence" value="ECO:0007669"/>
    <property type="project" value="UniProtKB-EC"/>
</dbReference>
<evidence type="ECO:0000259" key="11">
    <source>
        <dbReference type="PROSITE" id="PS50968"/>
    </source>
</evidence>
<dbReference type="AlphaFoldDB" id="A0A8J7C3Q6"/>
<gene>
    <name evidence="13" type="ORF">IFK94_15045</name>
</gene>
<dbReference type="EMBL" id="JACXWD010000088">
    <property type="protein sequence ID" value="MBD3869436.1"/>
    <property type="molecule type" value="Genomic_DNA"/>
</dbReference>
<keyword evidence="4 9" id="KW-0808">Transferase</keyword>
<comment type="function">
    <text evidence="7">The pyruvate dehydrogenase complex catalyzes the overall conversion of pyruvate to acetyl-CoA and CO(2). It contains multiple copies of three enzymatic components: pyruvate dehydrogenase (E1), dihydrolipoamide acetyltransferase (E2) and lipoamide dehydrogenase (E3).</text>
</comment>
<dbReference type="Gene3D" id="3.30.559.10">
    <property type="entry name" value="Chloramphenicol acetyltransferase-like domain"/>
    <property type="match status" value="1"/>
</dbReference>
<dbReference type="InterPro" id="IPR003016">
    <property type="entry name" value="2-oxoA_DH_lipoyl-BS"/>
</dbReference>
<dbReference type="CDD" id="cd06849">
    <property type="entry name" value="lipoyl_domain"/>
    <property type="match status" value="1"/>
</dbReference>
<comment type="caution">
    <text evidence="13">The sequence shown here is derived from an EMBL/GenBank/DDBJ whole genome shotgun (WGS) entry which is preliminary data.</text>
</comment>
<dbReference type="GO" id="GO:0031405">
    <property type="term" value="F:lipoic acid binding"/>
    <property type="evidence" value="ECO:0007669"/>
    <property type="project" value="TreeGrafter"/>
</dbReference>
<organism evidence="13 14">
    <name type="scientific">Candidatus Polarisedimenticola svalbardensis</name>
    <dbReference type="NCBI Taxonomy" id="2886004"/>
    <lineage>
        <taxon>Bacteria</taxon>
        <taxon>Pseudomonadati</taxon>
        <taxon>Acidobacteriota</taxon>
        <taxon>Candidatus Polarisedimenticolia</taxon>
        <taxon>Candidatus Polarisedimenticolales</taxon>
        <taxon>Candidatus Polarisedimenticolaceae</taxon>
        <taxon>Candidatus Polarisedimenticola</taxon>
    </lineage>
</organism>
<dbReference type="PANTHER" id="PTHR43178:SF2">
    <property type="entry name" value="DIHYDROLIPOYLLYSINE-RESIDUE ACETYLTRANSFERASE COMPONENT OF PYRUVATE DEHYDROGENASE COMPLEX"/>
    <property type="match status" value="1"/>
</dbReference>
<dbReference type="PANTHER" id="PTHR43178">
    <property type="entry name" value="DIHYDROLIPOAMIDE ACETYLTRANSFERASE COMPONENT OF PYRUVATE DEHYDROGENASE COMPLEX"/>
    <property type="match status" value="1"/>
</dbReference>
<dbReference type="SUPFAM" id="SSF51230">
    <property type="entry name" value="Single hybrid motif"/>
    <property type="match status" value="1"/>
</dbReference>
<dbReference type="InterPro" id="IPR023213">
    <property type="entry name" value="CAT-like_dom_sf"/>
</dbReference>
<dbReference type="PROSITE" id="PS50968">
    <property type="entry name" value="BIOTINYL_LIPOYL"/>
    <property type="match status" value="1"/>
</dbReference>
<dbReference type="Pfam" id="PF00198">
    <property type="entry name" value="2-oxoacid_dh"/>
    <property type="match status" value="1"/>
</dbReference>
<evidence type="ECO:0000256" key="10">
    <source>
        <dbReference type="SAM" id="MobiDB-lite"/>
    </source>
</evidence>
<dbReference type="SUPFAM" id="SSF52777">
    <property type="entry name" value="CoA-dependent acyltransferases"/>
    <property type="match status" value="1"/>
</dbReference>
<dbReference type="SUPFAM" id="SSF47005">
    <property type="entry name" value="Peripheral subunit-binding domain of 2-oxo acid dehydrogenase complex"/>
    <property type="match status" value="1"/>
</dbReference>
<dbReference type="Proteomes" id="UP000648239">
    <property type="component" value="Unassembled WGS sequence"/>
</dbReference>
<evidence type="ECO:0000259" key="12">
    <source>
        <dbReference type="PROSITE" id="PS51826"/>
    </source>
</evidence>
<protein>
    <recommendedName>
        <fullName evidence="9">Dihydrolipoamide acetyltransferase component of pyruvate dehydrogenase complex</fullName>
        <ecNumber evidence="9">2.3.1.-</ecNumber>
    </recommendedName>
</protein>
<keyword evidence="6 9" id="KW-0012">Acyltransferase</keyword>
<comment type="similarity">
    <text evidence="2 9">Belongs to the 2-oxoacid dehydrogenase family.</text>
</comment>
<dbReference type="PROSITE" id="PS00189">
    <property type="entry name" value="LIPOYL"/>
    <property type="match status" value="1"/>
</dbReference>
<reference evidence="13 14" key="1">
    <citation type="submission" date="2020-08" db="EMBL/GenBank/DDBJ databases">
        <title>Acidobacteriota in marine sediments use diverse sulfur dissimilation pathways.</title>
        <authorList>
            <person name="Wasmund K."/>
        </authorList>
    </citation>
    <scope>NUCLEOTIDE SEQUENCE [LARGE SCALE GENOMIC DNA]</scope>
    <source>
        <strain evidence="13">MAG AM4</strain>
    </source>
</reference>
<dbReference type="GO" id="GO:0005737">
    <property type="term" value="C:cytoplasm"/>
    <property type="evidence" value="ECO:0007669"/>
    <property type="project" value="TreeGrafter"/>
</dbReference>
<evidence type="ECO:0000256" key="1">
    <source>
        <dbReference type="ARBA" id="ARBA00001938"/>
    </source>
</evidence>
<keyword evidence="5 9" id="KW-0450">Lipoyl</keyword>
<dbReference type="EC" id="2.3.1.-" evidence="9"/>
<comment type="catalytic activity">
    <reaction evidence="8">
        <text>N(6)-[(R)-dihydrolipoyl]-L-lysyl-[protein] + acetyl-CoA = N(6)-[(R)-S(8)-acetyldihydrolipoyl]-L-lysyl-[protein] + CoA</text>
        <dbReference type="Rhea" id="RHEA:17017"/>
        <dbReference type="Rhea" id="RHEA-COMP:10475"/>
        <dbReference type="Rhea" id="RHEA-COMP:10478"/>
        <dbReference type="ChEBI" id="CHEBI:57287"/>
        <dbReference type="ChEBI" id="CHEBI:57288"/>
        <dbReference type="ChEBI" id="CHEBI:83100"/>
        <dbReference type="ChEBI" id="CHEBI:83111"/>
        <dbReference type="EC" id="2.3.1.12"/>
    </reaction>
</comment>
<evidence type="ECO:0000256" key="9">
    <source>
        <dbReference type="RuleBase" id="RU003423"/>
    </source>
</evidence>
<sequence>MSLEIKLPEMGENIESVEISGILVTVGETIAMDQPIVEVETEKASAEVPSDQAGVVSRILVKIGDTVQIGQPLMVLDGEPAGATKADPPKADPAPEPAVPEPEPAPFSAQVVQAVPFSPEPVRPIGDPAPAAPSVRRLSRQLGVDINTVKGSGHRGRISIDDVKAHTKAMIQAGAGATAAMPGSPPLPDFTRFGEVRKERMSKIRHTTAVNMARAWTTIPHVTQHDRADVTDIERVRKRYELTVTAIITKVVATALKKFPDFNASIDVAGREIIYKENVHIGVAVDTDRGLLVPVVRDADRKSMADIAVEIGELAARARDRKITTDDLEGGTFTISNLGGLGTTYFSPIVNWPEVAILGVGRSEVQPRYVNDSFVPRKILPLSLSYDHRQIDGANAARFLRFIAESLEQPLLLALGR</sequence>
<dbReference type="InterPro" id="IPR050743">
    <property type="entry name" value="2-oxoacid_DH_E2_comp"/>
</dbReference>
<evidence type="ECO:0000256" key="2">
    <source>
        <dbReference type="ARBA" id="ARBA00007317"/>
    </source>
</evidence>
<feature type="domain" description="Lipoyl-binding" evidence="11">
    <location>
        <begin position="2"/>
        <end position="77"/>
    </location>
</feature>
<evidence type="ECO:0000313" key="13">
    <source>
        <dbReference type="EMBL" id="MBD3869436.1"/>
    </source>
</evidence>
<dbReference type="Pfam" id="PF00364">
    <property type="entry name" value="Biotin_lipoyl"/>
    <property type="match status" value="1"/>
</dbReference>
<accession>A0A8J7C3Q6</accession>
<name>A0A8J7C3Q6_9BACT</name>
<evidence type="ECO:0000256" key="8">
    <source>
        <dbReference type="ARBA" id="ARBA00048370"/>
    </source>
</evidence>
<evidence type="ECO:0000256" key="7">
    <source>
        <dbReference type="ARBA" id="ARBA00025211"/>
    </source>
</evidence>
<dbReference type="Gene3D" id="4.10.320.10">
    <property type="entry name" value="E3-binding domain"/>
    <property type="match status" value="1"/>
</dbReference>
<evidence type="ECO:0000256" key="4">
    <source>
        <dbReference type="ARBA" id="ARBA00022679"/>
    </source>
</evidence>
<proteinExistence type="inferred from homology"/>
<comment type="cofactor">
    <cofactor evidence="1 9">
        <name>(R)-lipoate</name>
        <dbReference type="ChEBI" id="CHEBI:83088"/>
    </cofactor>
</comment>
<feature type="region of interest" description="Disordered" evidence="10">
    <location>
        <begin position="78"/>
        <end position="104"/>
    </location>
</feature>
<feature type="domain" description="Peripheral subunit-binding (PSBD)" evidence="12">
    <location>
        <begin position="130"/>
        <end position="167"/>
    </location>
</feature>
<dbReference type="Pfam" id="PF02817">
    <property type="entry name" value="E3_binding"/>
    <property type="match status" value="1"/>
</dbReference>
<dbReference type="InterPro" id="IPR000089">
    <property type="entry name" value="Biotin_lipoyl"/>
</dbReference>
<evidence type="ECO:0000313" key="14">
    <source>
        <dbReference type="Proteomes" id="UP000648239"/>
    </source>
</evidence>
<evidence type="ECO:0000256" key="5">
    <source>
        <dbReference type="ARBA" id="ARBA00022823"/>
    </source>
</evidence>
<evidence type="ECO:0000256" key="3">
    <source>
        <dbReference type="ARBA" id="ARBA00011484"/>
    </source>
</evidence>
<dbReference type="GO" id="GO:0006086">
    <property type="term" value="P:pyruvate decarboxylation to acetyl-CoA"/>
    <property type="evidence" value="ECO:0007669"/>
    <property type="project" value="TreeGrafter"/>
</dbReference>
<evidence type="ECO:0000256" key="6">
    <source>
        <dbReference type="ARBA" id="ARBA00023315"/>
    </source>
</evidence>
<dbReference type="PROSITE" id="PS51826">
    <property type="entry name" value="PSBD"/>
    <property type="match status" value="1"/>
</dbReference>
<dbReference type="Gene3D" id="2.40.50.100">
    <property type="match status" value="1"/>
</dbReference>
<dbReference type="FunFam" id="3.30.559.10:FF:000004">
    <property type="entry name" value="Acetyltransferase component of pyruvate dehydrogenase complex"/>
    <property type="match status" value="1"/>
</dbReference>